<dbReference type="RefSeq" id="WP_096462640.1">
    <property type="nucleotide sequence ID" value="NZ_AP014936.1"/>
</dbReference>
<feature type="transmembrane region" description="Helical" evidence="7">
    <location>
        <begin position="12"/>
        <end position="34"/>
    </location>
</feature>
<feature type="transmembrane region" description="Helical" evidence="7">
    <location>
        <begin position="153"/>
        <end position="171"/>
    </location>
</feature>
<feature type="transmembrane region" description="Helical" evidence="7">
    <location>
        <begin position="318"/>
        <end position="344"/>
    </location>
</feature>
<comment type="similarity">
    <text evidence="2">Belongs to the major facilitator superfamily. Folate-biopterin transporter (TC 2.A.71) family.</text>
</comment>
<dbReference type="PANTHER" id="PTHR31585:SF0">
    <property type="entry name" value="FOLATE-BIOPTERIN TRANSPORTER 1, CHLOROPLASTIC"/>
    <property type="match status" value="1"/>
</dbReference>
<feature type="transmembrane region" description="Helical" evidence="7">
    <location>
        <begin position="86"/>
        <end position="103"/>
    </location>
</feature>
<sequence length="430" mass="46278">MRDPDPGSRADVPRLVFLFGLAYFAQALGQMGGLLSQPLAYYFKEALGFDSAQLAEYLAVLSLPWMIKPLYGLISDYVPLLGYRRRTWLMLVNLCAATGFLWLSGLTELGTMLIALFLAAFGTAAADVIVDALMVETGNRTGETARFLGVQWFWFKTGAIVTALTGGWLASQFPPATALHVAATLTMLAPIAVAVAAYLLAREDRAAIDVESMRATTRSLVLAVRSPNLRIAAAFLALWCFSPAFGAPLYYHMVDRLHFEQQFIGQLGALTAGGAVIGAWVFARRMADRTLVWRAKFSVTAAAAGMLSYLLLAEPHPYVATVAMPLNVFVGMVAQIGTLTILSVAAQACPPRAEGFVFAALMSLYNGVEQLSAVVGARLYEQAFERSLAPLLWVAAASLLLCFVLIPSLKRLGNGRDARASAPGTERPAV</sequence>
<feature type="transmembrane region" description="Helical" evidence="7">
    <location>
        <begin position="231"/>
        <end position="251"/>
    </location>
</feature>
<dbReference type="SUPFAM" id="SSF103473">
    <property type="entry name" value="MFS general substrate transporter"/>
    <property type="match status" value="1"/>
</dbReference>
<reference evidence="8 9" key="1">
    <citation type="submission" date="2015-08" db="EMBL/GenBank/DDBJ databases">
        <title>Complete genome sequence of Sulfurifustis variabilis.</title>
        <authorList>
            <person name="Miura A."/>
            <person name="Kojima H."/>
            <person name="Fukui M."/>
        </authorList>
    </citation>
    <scope>NUCLEOTIDE SEQUENCE [LARGE SCALE GENOMIC DNA]</scope>
    <source>
        <strain evidence="9">skN76</strain>
    </source>
</reference>
<feature type="transmembrane region" description="Helical" evidence="7">
    <location>
        <begin position="356"/>
        <end position="379"/>
    </location>
</feature>
<dbReference type="InterPro" id="IPR036259">
    <property type="entry name" value="MFS_trans_sf"/>
</dbReference>
<dbReference type="Proteomes" id="UP000218899">
    <property type="component" value="Chromosome"/>
</dbReference>
<keyword evidence="5 7" id="KW-1133">Transmembrane helix</keyword>
<evidence type="ECO:0000313" key="9">
    <source>
        <dbReference type="Proteomes" id="UP000218899"/>
    </source>
</evidence>
<comment type="subcellular location">
    <subcellularLocation>
        <location evidence="1">Membrane</location>
        <topology evidence="1">Multi-pass membrane protein</topology>
    </subcellularLocation>
</comment>
<feature type="transmembrane region" description="Helical" evidence="7">
    <location>
        <begin position="263"/>
        <end position="283"/>
    </location>
</feature>
<dbReference type="Pfam" id="PF03092">
    <property type="entry name" value="BT1"/>
    <property type="match status" value="1"/>
</dbReference>
<dbReference type="InterPro" id="IPR039309">
    <property type="entry name" value="BT1"/>
</dbReference>
<dbReference type="PANTHER" id="PTHR31585">
    <property type="entry name" value="FOLATE-BIOPTERIN TRANSPORTER 1, CHLOROPLASTIC"/>
    <property type="match status" value="1"/>
</dbReference>
<feature type="transmembrane region" description="Helical" evidence="7">
    <location>
        <begin position="109"/>
        <end position="133"/>
    </location>
</feature>
<accession>A0A1C7AFX5</accession>
<evidence type="ECO:0000256" key="1">
    <source>
        <dbReference type="ARBA" id="ARBA00004141"/>
    </source>
</evidence>
<keyword evidence="6 7" id="KW-0472">Membrane</keyword>
<dbReference type="Gene3D" id="1.20.1250.20">
    <property type="entry name" value="MFS general substrate transporter like domains"/>
    <property type="match status" value="1"/>
</dbReference>
<keyword evidence="3" id="KW-0813">Transport</keyword>
<organism evidence="8 9">
    <name type="scientific">Sulfurifustis variabilis</name>
    <dbReference type="NCBI Taxonomy" id="1675686"/>
    <lineage>
        <taxon>Bacteria</taxon>
        <taxon>Pseudomonadati</taxon>
        <taxon>Pseudomonadota</taxon>
        <taxon>Gammaproteobacteria</taxon>
        <taxon>Acidiferrobacterales</taxon>
        <taxon>Acidiferrobacteraceae</taxon>
        <taxon>Sulfurifustis</taxon>
    </lineage>
</organism>
<evidence type="ECO:0000256" key="5">
    <source>
        <dbReference type="ARBA" id="ARBA00022989"/>
    </source>
</evidence>
<dbReference type="EMBL" id="AP014936">
    <property type="protein sequence ID" value="BAU50326.1"/>
    <property type="molecule type" value="Genomic_DNA"/>
</dbReference>
<evidence type="ECO:0000256" key="3">
    <source>
        <dbReference type="ARBA" id="ARBA00022448"/>
    </source>
</evidence>
<evidence type="ECO:0000256" key="7">
    <source>
        <dbReference type="SAM" id="Phobius"/>
    </source>
</evidence>
<dbReference type="KEGG" id="sva:SVA_3792"/>
<feature type="transmembrane region" description="Helical" evidence="7">
    <location>
        <begin position="54"/>
        <end position="74"/>
    </location>
</feature>
<keyword evidence="4 7" id="KW-0812">Transmembrane</keyword>
<dbReference type="AlphaFoldDB" id="A0A1C7AFX5"/>
<dbReference type="OrthoDB" id="8191993at2"/>
<evidence type="ECO:0000256" key="4">
    <source>
        <dbReference type="ARBA" id="ARBA00022692"/>
    </source>
</evidence>
<feature type="transmembrane region" description="Helical" evidence="7">
    <location>
        <begin position="391"/>
        <end position="409"/>
    </location>
</feature>
<evidence type="ECO:0000313" key="8">
    <source>
        <dbReference type="EMBL" id="BAU50326.1"/>
    </source>
</evidence>
<name>A0A1C7AFX5_9GAMM</name>
<dbReference type="GO" id="GO:0016020">
    <property type="term" value="C:membrane"/>
    <property type="evidence" value="ECO:0007669"/>
    <property type="project" value="UniProtKB-SubCell"/>
</dbReference>
<feature type="transmembrane region" description="Helical" evidence="7">
    <location>
        <begin position="295"/>
        <end position="312"/>
    </location>
</feature>
<feature type="transmembrane region" description="Helical" evidence="7">
    <location>
        <begin position="177"/>
        <end position="201"/>
    </location>
</feature>
<evidence type="ECO:0000256" key="2">
    <source>
        <dbReference type="ARBA" id="ARBA00007015"/>
    </source>
</evidence>
<proteinExistence type="inferred from homology"/>
<evidence type="ECO:0000256" key="6">
    <source>
        <dbReference type="ARBA" id="ARBA00023136"/>
    </source>
</evidence>
<gene>
    <name evidence="8" type="ORF">SVA_3792</name>
</gene>
<keyword evidence="9" id="KW-1185">Reference proteome</keyword>
<protein>
    <submittedName>
        <fullName evidence="8">Folate/biopterin transporter</fullName>
    </submittedName>
</protein>